<keyword evidence="3" id="KW-1185">Reference proteome</keyword>
<reference evidence="2 3" key="1">
    <citation type="submission" date="2021-06" db="EMBL/GenBank/DDBJ databases">
        <title>Caerostris extrusa draft genome.</title>
        <authorList>
            <person name="Kono N."/>
            <person name="Arakawa K."/>
        </authorList>
    </citation>
    <scope>NUCLEOTIDE SEQUENCE [LARGE SCALE GENOMIC DNA]</scope>
</reference>
<evidence type="ECO:0000313" key="3">
    <source>
        <dbReference type="Proteomes" id="UP001054945"/>
    </source>
</evidence>
<comment type="caution">
    <text evidence="2">The sequence shown here is derived from an EMBL/GenBank/DDBJ whole genome shotgun (WGS) entry which is preliminary data.</text>
</comment>
<dbReference type="EMBL" id="BPLR01018635">
    <property type="protein sequence ID" value="GIZ01148.1"/>
    <property type="molecule type" value="Genomic_DNA"/>
</dbReference>
<dbReference type="Proteomes" id="UP001054945">
    <property type="component" value="Unassembled WGS sequence"/>
</dbReference>
<organism evidence="2 3">
    <name type="scientific">Caerostris extrusa</name>
    <name type="common">Bark spider</name>
    <name type="synonym">Caerostris bankana</name>
    <dbReference type="NCBI Taxonomy" id="172846"/>
    <lineage>
        <taxon>Eukaryota</taxon>
        <taxon>Metazoa</taxon>
        <taxon>Ecdysozoa</taxon>
        <taxon>Arthropoda</taxon>
        <taxon>Chelicerata</taxon>
        <taxon>Arachnida</taxon>
        <taxon>Araneae</taxon>
        <taxon>Araneomorphae</taxon>
        <taxon>Entelegynae</taxon>
        <taxon>Araneoidea</taxon>
        <taxon>Araneidae</taxon>
        <taxon>Caerostris</taxon>
    </lineage>
</organism>
<proteinExistence type="predicted"/>
<sequence length="129" mass="14370">MQGPLSLFPLLRHRQKGTGLKEIFLSKKKKRKKELVATGIRFDGDNHPEASFGHSTICIFRRTQNKKPPLATLASDFSPGYKLGKDNKASPSDSLIYATMAFLRAQSEDPYLSPPPPRGTKERVESIVS</sequence>
<protein>
    <submittedName>
        <fullName evidence="2">Uncharacterized protein</fullName>
    </submittedName>
</protein>
<evidence type="ECO:0000313" key="2">
    <source>
        <dbReference type="EMBL" id="GIZ01148.1"/>
    </source>
</evidence>
<evidence type="ECO:0000256" key="1">
    <source>
        <dbReference type="SAM" id="MobiDB-lite"/>
    </source>
</evidence>
<dbReference type="AlphaFoldDB" id="A0AAV4Y272"/>
<gene>
    <name evidence="2" type="ORF">CEXT_87491</name>
</gene>
<feature type="compositionally biased region" description="Basic and acidic residues" evidence="1">
    <location>
        <begin position="119"/>
        <end position="129"/>
    </location>
</feature>
<feature type="region of interest" description="Disordered" evidence="1">
    <location>
        <begin position="107"/>
        <end position="129"/>
    </location>
</feature>
<accession>A0AAV4Y272</accession>
<name>A0AAV4Y272_CAEEX</name>